<dbReference type="EMBL" id="BTGU01000003">
    <property type="protein sequence ID" value="GMN31107.1"/>
    <property type="molecule type" value="Genomic_DNA"/>
</dbReference>
<keyword evidence="3" id="KW-1185">Reference proteome</keyword>
<evidence type="ECO:0000256" key="1">
    <source>
        <dbReference type="SAM" id="MobiDB-lite"/>
    </source>
</evidence>
<dbReference type="Proteomes" id="UP001187192">
    <property type="component" value="Unassembled WGS sequence"/>
</dbReference>
<comment type="caution">
    <text evidence="2">The sequence shown here is derived from an EMBL/GenBank/DDBJ whole genome shotgun (WGS) entry which is preliminary data.</text>
</comment>
<gene>
    <name evidence="2" type="ORF">TIFTF001_003112</name>
</gene>
<sequence length="73" mass="8040">MWVPGNTCNHTARKPSLRYKWAPTGTVRAHDRVCSLVPPPPDTLSPHNHLNSTPAPLPHPSPPRVHAKPPHLP</sequence>
<protein>
    <submittedName>
        <fullName evidence="2">Uncharacterized protein</fullName>
    </submittedName>
</protein>
<organism evidence="2 3">
    <name type="scientific">Ficus carica</name>
    <name type="common">Common fig</name>
    <dbReference type="NCBI Taxonomy" id="3494"/>
    <lineage>
        <taxon>Eukaryota</taxon>
        <taxon>Viridiplantae</taxon>
        <taxon>Streptophyta</taxon>
        <taxon>Embryophyta</taxon>
        <taxon>Tracheophyta</taxon>
        <taxon>Spermatophyta</taxon>
        <taxon>Magnoliopsida</taxon>
        <taxon>eudicotyledons</taxon>
        <taxon>Gunneridae</taxon>
        <taxon>Pentapetalae</taxon>
        <taxon>rosids</taxon>
        <taxon>fabids</taxon>
        <taxon>Rosales</taxon>
        <taxon>Moraceae</taxon>
        <taxon>Ficeae</taxon>
        <taxon>Ficus</taxon>
    </lineage>
</organism>
<dbReference type="AlphaFoldDB" id="A0AA88CV95"/>
<reference evidence="2" key="1">
    <citation type="submission" date="2023-07" db="EMBL/GenBank/DDBJ databases">
        <title>draft genome sequence of fig (Ficus carica).</title>
        <authorList>
            <person name="Takahashi T."/>
            <person name="Nishimura K."/>
        </authorList>
    </citation>
    <scope>NUCLEOTIDE SEQUENCE</scope>
</reference>
<evidence type="ECO:0000313" key="2">
    <source>
        <dbReference type="EMBL" id="GMN31107.1"/>
    </source>
</evidence>
<accession>A0AA88CV95</accession>
<name>A0AA88CV95_FICCA</name>
<feature type="region of interest" description="Disordered" evidence="1">
    <location>
        <begin position="35"/>
        <end position="73"/>
    </location>
</feature>
<proteinExistence type="predicted"/>
<evidence type="ECO:0000313" key="3">
    <source>
        <dbReference type="Proteomes" id="UP001187192"/>
    </source>
</evidence>